<dbReference type="EMBL" id="JARKHS020010235">
    <property type="protein sequence ID" value="KAK8778973.1"/>
    <property type="molecule type" value="Genomic_DNA"/>
</dbReference>
<evidence type="ECO:0000256" key="1">
    <source>
        <dbReference type="SAM" id="MobiDB-lite"/>
    </source>
</evidence>
<feature type="compositionally biased region" description="Polar residues" evidence="1">
    <location>
        <begin position="39"/>
        <end position="57"/>
    </location>
</feature>
<protein>
    <submittedName>
        <fullName evidence="2">Uncharacterized protein</fullName>
    </submittedName>
</protein>
<dbReference type="AlphaFoldDB" id="A0AAQ4EWX8"/>
<proteinExistence type="predicted"/>
<dbReference type="Proteomes" id="UP001321473">
    <property type="component" value="Unassembled WGS sequence"/>
</dbReference>
<feature type="region of interest" description="Disordered" evidence="1">
    <location>
        <begin position="34"/>
        <end position="57"/>
    </location>
</feature>
<accession>A0AAQ4EWX8</accession>
<organism evidence="2 3">
    <name type="scientific">Amblyomma americanum</name>
    <name type="common">Lone star tick</name>
    <dbReference type="NCBI Taxonomy" id="6943"/>
    <lineage>
        <taxon>Eukaryota</taxon>
        <taxon>Metazoa</taxon>
        <taxon>Ecdysozoa</taxon>
        <taxon>Arthropoda</taxon>
        <taxon>Chelicerata</taxon>
        <taxon>Arachnida</taxon>
        <taxon>Acari</taxon>
        <taxon>Parasitiformes</taxon>
        <taxon>Ixodida</taxon>
        <taxon>Ixodoidea</taxon>
        <taxon>Ixodidae</taxon>
        <taxon>Amblyomminae</taxon>
        <taxon>Amblyomma</taxon>
    </lineage>
</organism>
<gene>
    <name evidence="2" type="ORF">V5799_019686</name>
</gene>
<evidence type="ECO:0000313" key="3">
    <source>
        <dbReference type="Proteomes" id="UP001321473"/>
    </source>
</evidence>
<sequence>MRRRGVEHTNWDAFRFLRSQRPAEGIADLRQLTERLPQDTANTSKTVTQQESGPSPD</sequence>
<feature type="non-terminal residue" evidence="2">
    <location>
        <position position="57"/>
    </location>
</feature>
<name>A0AAQ4EWX8_AMBAM</name>
<reference evidence="2 3" key="1">
    <citation type="journal article" date="2023" name="Arcadia Sci">
        <title>De novo assembly of a long-read Amblyomma americanum tick genome.</title>
        <authorList>
            <person name="Chou S."/>
            <person name="Poskanzer K.E."/>
            <person name="Rollins M."/>
            <person name="Thuy-Boun P.S."/>
        </authorList>
    </citation>
    <scope>NUCLEOTIDE SEQUENCE [LARGE SCALE GENOMIC DNA]</scope>
    <source>
        <strain evidence="2">F_SG_1</strain>
        <tissue evidence="2">Salivary glands</tissue>
    </source>
</reference>
<keyword evidence="3" id="KW-1185">Reference proteome</keyword>
<evidence type="ECO:0000313" key="2">
    <source>
        <dbReference type="EMBL" id="KAK8778973.1"/>
    </source>
</evidence>
<comment type="caution">
    <text evidence="2">The sequence shown here is derived from an EMBL/GenBank/DDBJ whole genome shotgun (WGS) entry which is preliminary data.</text>
</comment>